<comment type="caution">
    <text evidence="2">The sequence shown here is derived from an EMBL/GenBank/DDBJ whole genome shotgun (WGS) entry which is preliminary data.</text>
</comment>
<keyword evidence="3" id="KW-1185">Reference proteome</keyword>
<keyword evidence="1" id="KW-0732">Signal</keyword>
<evidence type="ECO:0000256" key="1">
    <source>
        <dbReference type="SAM" id="SignalP"/>
    </source>
</evidence>
<evidence type="ECO:0000313" key="2">
    <source>
        <dbReference type="EMBL" id="MCL9769811.1"/>
    </source>
</evidence>
<name>A0ABT0TFQ0_9FLAO</name>
<dbReference type="EMBL" id="JAMLJN010000003">
    <property type="protein sequence ID" value="MCL9769811.1"/>
    <property type="molecule type" value="Genomic_DNA"/>
</dbReference>
<sequence length="155" mass="16858">MKRLSLIPLLSLIFMLNVASTCSDDNDSVNSADPTPVINTVNQGTWRITFYEDSGVNETTNYSNYIFTFGANSVLTAANSSTFTGSWSVTRDNSNDDTPNDDLDFNIFFASPAPASFVDDLTDDWSIISYGPSKIELVDVSGGSGGTDYLTFEKN</sequence>
<proteinExistence type="predicted"/>
<dbReference type="Proteomes" id="UP001203342">
    <property type="component" value="Unassembled WGS sequence"/>
</dbReference>
<gene>
    <name evidence="2" type="ORF">NAT47_05220</name>
</gene>
<dbReference type="RefSeq" id="WP_250581052.1">
    <property type="nucleotide sequence ID" value="NZ_JAMLJN010000003.1"/>
</dbReference>
<reference evidence="2 3" key="1">
    <citation type="submission" date="2022-05" db="EMBL/GenBank/DDBJ databases">
        <title>Flavobacterium sp., isolated from activated sludge.</title>
        <authorList>
            <person name="Ran Q."/>
        </authorList>
    </citation>
    <scope>NUCLEOTIDE SEQUENCE [LARGE SCALE GENOMIC DNA]</scope>
    <source>
        <strain evidence="2 3">HXWNR69</strain>
    </source>
</reference>
<evidence type="ECO:0008006" key="4">
    <source>
        <dbReference type="Google" id="ProtNLM"/>
    </source>
</evidence>
<feature type="chain" id="PRO_5046741458" description="Lipocalin-like domain-containing protein" evidence="1">
    <location>
        <begin position="20"/>
        <end position="155"/>
    </location>
</feature>
<organism evidence="2 3">
    <name type="scientific">Flavobacterium fragile</name>
    <dbReference type="NCBI Taxonomy" id="2949085"/>
    <lineage>
        <taxon>Bacteria</taxon>
        <taxon>Pseudomonadati</taxon>
        <taxon>Bacteroidota</taxon>
        <taxon>Flavobacteriia</taxon>
        <taxon>Flavobacteriales</taxon>
        <taxon>Flavobacteriaceae</taxon>
        <taxon>Flavobacterium</taxon>
    </lineage>
</organism>
<feature type="signal peptide" evidence="1">
    <location>
        <begin position="1"/>
        <end position="19"/>
    </location>
</feature>
<evidence type="ECO:0000313" key="3">
    <source>
        <dbReference type="Proteomes" id="UP001203342"/>
    </source>
</evidence>
<accession>A0ABT0TFQ0</accession>
<protein>
    <recommendedName>
        <fullName evidence="4">Lipocalin-like domain-containing protein</fullName>
    </recommendedName>
</protein>